<dbReference type="AlphaFoldDB" id="A0AAV9TXR9"/>
<evidence type="ECO:0000313" key="3">
    <source>
        <dbReference type="Proteomes" id="UP001375240"/>
    </source>
</evidence>
<reference evidence="2 3" key="1">
    <citation type="submission" date="2019-10" db="EMBL/GenBank/DDBJ databases">
        <authorList>
            <person name="Palmer J.M."/>
        </authorList>
    </citation>
    <scope>NUCLEOTIDE SEQUENCE [LARGE SCALE GENOMIC DNA]</scope>
    <source>
        <strain evidence="2 3">TWF696</strain>
    </source>
</reference>
<feature type="compositionally biased region" description="Pro residues" evidence="1">
    <location>
        <begin position="29"/>
        <end position="44"/>
    </location>
</feature>
<feature type="compositionally biased region" description="Low complexity" evidence="1">
    <location>
        <begin position="601"/>
        <end position="621"/>
    </location>
</feature>
<evidence type="ECO:0000313" key="2">
    <source>
        <dbReference type="EMBL" id="KAK6330522.1"/>
    </source>
</evidence>
<sequence>MASPEHLSTPQRILRTSQLNRIALLPDGRPIPPPPAFMPPPPPSLGRKRQRGGIVSIKPAASSSFHQPPPAAGDPDANYIAYPSDSEDEPHDAPPRLPDFEIVSDDLDEFEGVETSRISKPDSDGDFDMESDADFSEDQEPRRKRAKADDDVEYFEQDEDEEEEEDEEEDGGDDSNGGSGGEEDPDDMNDTSLKKGAKSKRRTSQNWRQDVYKPSASDYSDDSDLNLNEVTPRKKRGKRKSIGGGGKNISGPTESRKPTGAANGLARSKSKSTPNLRPDAAPSEAQAIRQSRFYEGSMNDRSTRPGGVPPFKNFVPAVDKDGKSNMPTYNDFGMLESSASMPPPPPRPTLKGAQPPQSTPPPPKSKFTFFAPISNWFSKRWQKATQEYEERERKKEQEVEVQRQVRLIMERKAKAEKLYAENKLKGINQPTLVNPRVAQEPLVTEDQLVQPGEPLLPIGVAFTTDDIYTARAMNESTASVATIRPVVPSPQGAAVPRSSSDTGGSGAKFSDLARSSVLSATGLYDYREADVRDGTPLTTDTTEPDVEGLRSTSRSPVPVPSKPLTKAEQKKKERLEKKMEDLKRKLAEAELDLSSVMGVDPSVSSASLASPTSQTAPPAAAKKTVGIVDDAIVIHEDGEAEDDEAEKIVESVMGEPEAIASVRARSRSKSPFKKLFNIGGGAASKKSKDATADSALHNVNESAKIKKASPASVRGRAGGRGGRGGKVISKQQRRNTSEDPI</sequence>
<feature type="compositionally biased region" description="Acidic residues" evidence="1">
    <location>
        <begin position="102"/>
        <end position="112"/>
    </location>
</feature>
<keyword evidence="3" id="KW-1185">Reference proteome</keyword>
<organism evidence="2 3">
    <name type="scientific">Orbilia brochopaga</name>
    <dbReference type="NCBI Taxonomy" id="3140254"/>
    <lineage>
        <taxon>Eukaryota</taxon>
        <taxon>Fungi</taxon>
        <taxon>Dikarya</taxon>
        <taxon>Ascomycota</taxon>
        <taxon>Pezizomycotina</taxon>
        <taxon>Orbiliomycetes</taxon>
        <taxon>Orbiliales</taxon>
        <taxon>Orbiliaceae</taxon>
        <taxon>Orbilia</taxon>
    </lineage>
</organism>
<feature type="region of interest" description="Disordered" evidence="1">
    <location>
        <begin position="483"/>
        <end position="509"/>
    </location>
</feature>
<feature type="compositionally biased region" description="Gly residues" evidence="1">
    <location>
        <begin position="716"/>
        <end position="725"/>
    </location>
</feature>
<evidence type="ECO:0000256" key="1">
    <source>
        <dbReference type="SAM" id="MobiDB-lite"/>
    </source>
</evidence>
<name>A0AAV9TXR9_9PEZI</name>
<gene>
    <name evidence="2" type="ORF">TWF696_003410</name>
</gene>
<feature type="region of interest" description="Disordered" evidence="1">
    <location>
        <begin position="531"/>
        <end position="581"/>
    </location>
</feature>
<proteinExistence type="predicted"/>
<feature type="compositionally biased region" description="Acidic residues" evidence="1">
    <location>
        <begin position="124"/>
        <end position="138"/>
    </location>
</feature>
<dbReference type="Proteomes" id="UP001375240">
    <property type="component" value="Unassembled WGS sequence"/>
</dbReference>
<feature type="region of interest" description="Disordered" evidence="1">
    <location>
        <begin position="701"/>
        <end position="741"/>
    </location>
</feature>
<dbReference type="EMBL" id="JAVHNQ010000017">
    <property type="protein sequence ID" value="KAK6330522.1"/>
    <property type="molecule type" value="Genomic_DNA"/>
</dbReference>
<comment type="caution">
    <text evidence="2">The sequence shown here is derived from an EMBL/GenBank/DDBJ whole genome shotgun (WGS) entry which is preliminary data.</text>
</comment>
<feature type="compositionally biased region" description="Acidic residues" evidence="1">
    <location>
        <begin position="150"/>
        <end position="173"/>
    </location>
</feature>
<feature type="region of interest" description="Disordered" evidence="1">
    <location>
        <begin position="24"/>
        <end position="367"/>
    </location>
</feature>
<feature type="region of interest" description="Disordered" evidence="1">
    <location>
        <begin position="600"/>
        <end position="622"/>
    </location>
</feature>
<feature type="compositionally biased region" description="Basic and acidic residues" evidence="1">
    <location>
        <begin position="565"/>
        <end position="581"/>
    </location>
</feature>
<protein>
    <submittedName>
        <fullName evidence="2">Uncharacterized protein</fullName>
    </submittedName>
</protein>
<accession>A0AAV9TXR9</accession>